<dbReference type="NCBIfam" id="TIGR01451">
    <property type="entry name" value="B_ant_repeat"/>
    <property type="match status" value="1"/>
</dbReference>
<dbReference type="Proteomes" id="UP000050465">
    <property type="component" value="Unassembled WGS sequence"/>
</dbReference>
<comment type="caution">
    <text evidence="2">The sequence shown here is derived from an EMBL/GenBank/DDBJ whole genome shotgun (WGS) entry which is preliminary data.</text>
</comment>
<feature type="signal peptide" evidence="1">
    <location>
        <begin position="1"/>
        <end position="28"/>
    </location>
</feature>
<reference evidence="2 3" key="1">
    <citation type="submission" date="2015-09" db="EMBL/GenBank/DDBJ databases">
        <title>Identification and resolution of microdiversity through metagenomic sequencing of parallel consortia.</title>
        <authorList>
            <person name="Nelson W.C."/>
            <person name="Romine M.F."/>
            <person name="Lindemann S.R."/>
        </authorList>
    </citation>
    <scope>NUCLEOTIDE SEQUENCE [LARGE SCALE GENOMIC DNA]</scope>
    <source>
        <strain evidence="2">Ana</strain>
    </source>
</reference>
<dbReference type="InterPro" id="IPR014468">
    <property type="entry name" value="UCP014979"/>
</dbReference>
<dbReference type="PIRSF" id="PIRSF014979">
    <property type="entry name" value="UCP014979"/>
    <property type="match status" value="1"/>
</dbReference>
<sequence length="187" mass="19872">MKRKFMFGLGVAALVATAPFAVSTPVFASLQEAGAAIAQRLTRPEVKLEMGVEKQVTVIDEDGQSKLEWQSLEGEAAVQPGDVLRYTVESSNASEIAAEDLVIKQPIPAQMKFVIGSDYGNDAASATYSIDNGATFVAEPLVEVTLADGTVEMQPAPAEAYTHIKWDFSKALGASEVVSVAHEVVVK</sequence>
<dbReference type="EMBL" id="LJZR01000027">
    <property type="protein sequence ID" value="KPQ33802.1"/>
    <property type="molecule type" value="Genomic_DNA"/>
</dbReference>
<gene>
    <name evidence="2" type="ORF">HLUCCA11_17475</name>
</gene>
<evidence type="ECO:0000313" key="2">
    <source>
        <dbReference type="EMBL" id="KPQ33802.1"/>
    </source>
</evidence>
<proteinExistence type="predicted"/>
<organism evidence="2 3">
    <name type="scientific">Phormidesmis priestleyi Ana</name>
    <dbReference type="NCBI Taxonomy" id="1666911"/>
    <lineage>
        <taxon>Bacteria</taxon>
        <taxon>Bacillati</taxon>
        <taxon>Cyanobacteriota</taxon>
        <taxon>Cyanophyceae</taxon>
        <taxon>Leptolyngbyales</taxon>
        <taxon>Leptolyngbyaceae</taxon>
        <taxon>Phormidesmis</taxon>
    </lineage>
</organism>
<dbReference type="STRING" id="1666911.HLUCCA11_17475"/>
<accession>A0A0N8KMI1</accession>
<feature type="chain" id="PRO_5006028074" evidence="1">
    <location>
        <begin position="29"/>
        <end position="187"/>
    </location>
</feature>
<protein>
    <submittedName>
        <fullName evidence="2">Uncharacterized protein</fullName>
    </submittedName>
</protein>
<name>A0A0N8KMI1_9CYAN</name>
<keyword evidence="1" id="KW-0732">Signal</keyword>
<dbReference type="InterPro" id="IPR047589">
    <property type="entry name" value="DUF11_rpt"/>
</dbReference>
<evidence type="ECO:0000313" key="3">
    <source>
        <dbReference type="Proteomes" id="UP000050465"/>
    </source>
</evidence>
<evidence type="ECO:0000256" key="1">
    <source>
        <dbReference type="SAM" id="SignalP"/>
    </source>
</evidence>
<dbReference type="AlphaFoldDB" id="A0A0N8KMI1"/>